<keyword evidence="8" id="KW-1185">Reference proteome</keyword>
<sequence length="505" mass="57595">MQWCDTQCSCSDSSVDCAQRNLNEVPTYVPYSTTTLYLDENKIQRLEAYRFRGLTALTRLDLQHNCISSLGAYLFQMVPALEKLDLGYNQISSMYANAFRGLAALKTLDLNDNKITFLYVNLFHGLTALRELSLDNNKITRLNANLFRGLAALRFLFLYSNKISIFDKNQFRGLTVLESLYLHNNTIANLDVKLFQNLTALRQLSLHDNPFDCSTCHGSELKDFLLKNNNFGNSDARCDAKVELLIYHTFINCKEMTTIPNVDDVEQQPTLIGRSAESETIAEEVISSSTTTVKKAKTTESTTESTTGIMNTDVTNYSLLGVGIFLIISLSIVCYCAYEKYQKAYINRNLKKHQSTNPNDIEANTYDDGEIHRNNSTERASVHEYEEIEDQQTSGSLMLQSNRYLNPYQTLLPAPQQPYLQEDADGYSNPFEENRTYSNLYQSLQPRQTESNIYSRCHSVQPRQKESNIYARCHSVICLQFVDAPIRNKNVQSANVNIKLYRNTL</sequence>
<dbReference type="PROSITE" id="PS51450">
    <property type="entry name" value="LRR"/>
    <property type="match status" value="1"/>
</dbReference>
<dbReference type="Gene3D" id="3.80.10.10">
    <property type="entry name" value="Ribonuclease Inhibitor"/>
    <property type="match status" value="2"/>
</dbReference>
<dbReference type="Proteomes" id="UP000683360">
    <property type="component" value="Unassembled WGS sequence"/>
</dbReference>
<dbReference type="Pfam" id="PF13516">
    <property type="entry name" value="LRR_6"/>
    <property type="match status" value="1"/>
</dbReference>
<dbReference type="GO" id="GO:0005886">
    <property type="term" value="C:plasma membrane"/>
    <property type="evidence" value="ECO:0007669"/>
    <property type="project" value="TreeGrafter"/>
</dbReference>
<protein>
    <submittedName>
        <fullName evidence="7">SLIT2</fullName>
    </submittedName>
</protein>
<evidence type="ECO:0000256" key="4">
    <source>
        <dbReference type="ARBA" id="ARBA00023180"/>
    </source>
</evidence>
<comment type="caution">
    <text evidence="7">The sequence shown here is derived from an EMBL/GenBank/DDBJ whole genome shotgun (WGS) entry which is preliminary data.</text>
</comment>
<keyword evidence="5" id="KW-0472">Membrane</keyword>
<evidence type="ECO:0000259" key="6">
    <source>
        <dbReference type="SMART" id="SM00013"/>
    </source>
</evidence>
<dbReference type="AlphaFoldDB" id="A0A8S3Q7X9"/>
<proteinExistence type="predicted"/>
<evidence type="ECO:0000256" key="3">
    <source>
        <dbReference type="ARBA" id="ARBA00022737"/>
    </source>
</evidence>
<dbReference type="Pfam" id="PF13855">
    <property type="entry name" value="LRR_8"/>
    <property type="match status" value="2"/>
</dbReference>
<dbReference type="InterPro" id="IPR001611">
    <property type="entry name" value="Leu-rich_rpt"/>
</dbReference>
<keyword evidence="5" id="KW-0812">Transmembrane</keyword>
<evidence type="ECO:0000256" key="1">
    <source>
        <dbReference type="ARBA" id="ARBA00022614"/>
    </source>
</evidence>
<gene>
    <name evidence="7" type="ORF">MEDL_6042</name>
</gene>
<organism evidence="7 8">
    <name type="scientific">Mytilus edulis</name>
    <name type="common">Blue mussel</name>
    <dbReference type="NCBI Taxonomy" id="6550"/>
    <lineage>
        <taxon>Eukaryota</taxon>
        <taxon>Metazoa</taxon>
        <taxon>Spiralia</taxon>
        <taxon>Lophotrochozoa</taxon>
        <taxon>Mollusca</taxon>
        <taxon>Bivalvia</taxon>
        <taxon>Autobranchia</taxon>
        <taxon>Pteriomorphia</taxon>
        <taxon>Mytilida</taxon>
        <taxon>Mytiloidea</taxon>
        <taxon>Mytilidae</taxon>
        <taxon>Mytilinae</taxon>
        <taxon>Mytilus</taxon>
    </lineage>
</organism>
<keyword evidence="2" id="KW-0732">Signal</keyword>
<dbReference type="SMART" id="SM00013">
    <property type="entry name" value="LRRNT"/>
    <property type="match status" value="1"/>
</dbReference>
<dbReference type="SMART" id="SM00369">
    <property type="entry name" value="LRR_TYP"/>
    <property type="match status" value="7"/>
</dbReference>
<dbReference type="SMART" id="SM00365">
    <property type="entry name" value="LRR_SD22"/>
    <property type="match status" value="5"/>
</dbReference>
<feature type="transmembrane region" description="Helical" evidence="5">
    <location>
        <begin position="317"/>
        <end position="338"/>
    </location>
</feature>
<dbReference type="InterPro" id="IPR032675">
    <property type="entry name" value="LRR_dom_sf"/>
</dbReference>
<evidence type="ECO:0000256" key="5">
    <source>
        <dbReference type="SAM" id="Phobius"/>
    </source>
</evidence>
<accession>A0A8S3Q7X9</accession>
<keyword evidence="3" id="KW-0677">Repeat</keyword>
<dbReference type="EMBL" id="CAJPWZ010000341">
    <property type="protein sequence ID" value="CAG2190726.1"/>
    <property type="molecule type" value="Genomic_DNA"/>
</dbReference>
<dbReference type="FunFam" id="3.80.10.10:FF:000770">
    <property type="entry name" value="Uncharacterized protein"/>
    <property type="match status" value="1"/>
</dbReference>
<reference evidence="7" key="1">
    <citation type="submission" date="2021-03" db="EMBL/GenBank/DDBJ databases">
        <authorList>
            <person name="Bekaert M."/>
        </authorList>
    </citation>
    <scope>NUCLEOTIDE SEQUENCE</scope>
</reference>
<dbReference type="PANTHER" id="PTHR24369:SF210">
    <property type="entry name" value="CHAOPTIN-RELATED"/>
    <property type="match status" value="1"/>
</dbReference>
<keyword evidence="5" id="KW-1133">Transmembrane helix</keyword>
<evidence type="ECO:0000256" key="2">
    <source>
        <dbReference type="ARBA" id="ARBA00022729"/>
    </source>
</evidence>
<dbReference type="InterPro" id="IPR003591">
    <property type="entry name" value="Leu-rich_rpt_typical-subtyp"/>
</dbReference>
<evidence type="ECO:0000313" key="7">
    <source>
        <dbReference type="EMBL" id="CAG2190726.1"/>
    </source>
</evidence>
<evidence type="ECO:0000313" key="8">
    <source>
        <dbReference type="Proteomes" id="UP000683360"/>
    </source>
</evidence>
<dbReference type="SUPFAM" id="SSF52058">
    <property type="entry name" value="L domain-like"/>
    <property type="match status" value="1"/>
</dbReference>
<dbReference type="InterPro" id="IPR050541">
    <property type="entry name" value="LRR_TM_domain-containing"/>
</dbReference>
<feature type="domain" description="LRRNT" evidence="6">
    <location>
        <begin position="3"/>
        <end position="35"/>
    </location>
</feature>
<keyword evidence="1" id="KW-0433">Leucine-rich repeat</keyword>
<name>A0A8S3Q7X9_MYTED</name>
<dbReference type="InterPro" id="IPR000372">
    <property type="entry name" value="LRRNT"/>
</dbReference>
<dbReference type="PANTHER" id="PTHR24369">
    <property type="entry name" value="ANTIGEN BSP, PUTATIVE-RELATED"/>
    <property type="match status" value="1"/>
</dbReference>
<dbReference type="OrthoDB" id="694479at2759"/>
<keyword evidence="4" id="KW-0325">Glycoprotein</keyword>